<dbReference type="GO" id="GO:0016616">
    <property type="term" value="F:oxidoreductase activity, acting on the CH-OH group of donors, NAD or NADP as acceptor"/>
    <property type="evidence" value="ECO:0007669"/>
    <property type="project" value="InterPro"/>
</dbReference>
<dbReference type="PANTHER" id="PTHR43490">
    <property type="entry name" value="(+)-NEOMENTHOL DEHYDROGENASE"/>
    <property type="match status" value="1"/>
</dbReference>
<dbReference type="AlphaFoldDB" id="A0A7W8YRF2"/>
<dbReference type="PRINTS" id="PR00081">
    <property type="entry name" value="GDHRDH"/>
</dbReference>
<proteinExistence type="inferred from homology"/>
<dbReference type="PROSITE" id="PS00061">
    <property type="entry name" value="ADH_SHORT"/>
    <property type="match status" value="1"/>
</dbReference>
<dbReference type="InterPro" id="IPR020904">
    <property type="entry name" value="Sc_DH/Rdtase_CS"/>
</dbReference>
<dbReference type="EMBL" id="JACHCF010000003">
    <property type="protein sequence ID" value="MBB5620282.1"/>
    <property type="molecule type" value="Genomic_DNA"/>
</dbReference>
<dbReference type="PRINTS" id="PR00080">
    <property type="entry name" value="SDRFAMILY"/>
</dbReference>
<dbReference type="Proteomes" id="UP000537718">
    <property type="component" value="Unassembled WGS sequence"/>
</dbReference>
<reference evidence="5 6" key="1">
    <citation type="submission" date="2020-08" db="EMBL/GenBank/DDBJ databases">
        <title>Genomic Encyclopedia of Type Strains, Phase IV (KMG-V): Genome sequencing to study the core and pangenomes of soil and plant-associated prokaryotes.</title>
        <authorList>
            <person name="Whitman W."/>
        </authorList>
    </citation>
    <scope>NUCLEOTIDE SEQUENCE [LARGE SCALE GENOMIC DNA]</scope>
    <source>
        <strain evidence="5 6">MP7CTX6</strain>
    </source>
</reference>
<accession>A0A7W8YRF2</accession>
<dbReference type="InterPro" id="IPR036291">
    <property type="entry name" value="NAD(P)-bd_dom_sf"/>
</dbReference>
<dbReference type="RefSeq" id="WP_183866327.1">
    <property type="nucleotide sequence ID" value="NZ_JACHCF010000003.1"/>
</dbReference>
<dbReference type="Pfam" id="PF00106">
    <property type="entry name" value="adh_short"/>
    <property type="match status" value="1"/>
</dbReference>
<evidence type="ECO:0000256" key="2">
    <source>
        <dbReference type="ARBA" id="ARBA00022857"/>
    </source>
</evidence>
<gene>
    <name evidence="5" type="ORF">HDE69_001331</name>
</gene>
<comment type="caution">
    <text evidence="5">The sequence shown here is derived from an EMBL/GenBank/DDBJ whole genome shotgun (WGS) entry which is preliminary data.</text>
</comment>
<evidence type="ECO:0000313" key="6">
    <source>
        <dbReference type="Proteomes" id="UP000537718"/>
    </source>
</evidence>
<dbReference type="SUPFAM" id="SSF51735">
    <property type="entry name" value="NAD(P)-binding Rossmann-fold domains"/>
    <property type="match status" value="1"/>
</dbReference>
<comment type="similarity">
    <text evidence="1 4">Belongs to the short-chain dehydrogenases/reductases (SDR) family.</text>
</comment>
<name>A0A7W8YRF2_9SPHI</name>
<evidence type="ECO:0000256" key="1">
    <source>
        <dbReference type="ARBA" id="ARBA00006484"/>
    </source>
</evidence>
<keyword evidence="2" id="KW-0521">NADP</keyword>
<dbReference type="CDD" id="cd05324">
    <property type="entry name" value="carb_red_PTCR-like_SDR_c"/>
    <property type="match status" value="1"/>
</dbReference>
<evidence type="ECO:0000313" key="5">
    <source>
        <dbReference type="EMBL" id="MBB5620282.1"/>
    </source>
</evidence>
<evidence type="ECO:0000256" key="4">
    <source>
        <dbReference type="RuleBase" id="RU000363"/>
    </source>
</evidence>
<dbReference type="Gene3D" id="3.40.50.720">
    <property type="entry name" value="NAD(P)-binding Rossmann-like Domain"/>
    <property type="match status" value="1"/>
</dbReference>
<organism evidence="5 6">
    <name type="scientific">Pedobacter cryoconitis</name>
    <dbReference type="NCBI Taxonomy" id="188932"/>
    <lineage>
        <taxon>Bacteria</taxon>
        <taxon>Pseudomonadati</taxon>
        <taxon>Bacteroidota</taxon>
        <taxon>Sphingobacteriia</taxon>
        <taxon>Sphingobacteriales</taxon>
        <taxon>Sphingobacteriaceae</taxon>
        <taxon>Pedobacter</taxon>
    </lineage>
</organism>
<sequence>MRTVLITGANKGIGLETARQLLKLGYFVYLGSRSKSNGLKAEEELRAEGLYNIEVIELDVTNPDSVIQAKARLEDKLPALDILINNAGIAGVQPQNISQCDMNSLRDIFETNYFGVIQTTQQFLPLLQKSEAPSIVNVSSEVGSLTMQTAAGRRANWDNYHAYGSSKTALNAFTIALAHELRGTNVRVNSVTPGYTATDLNGFHQAAKKVEQGAKVIVDLATRQLPGTSGKFFGEEGEMPW</sequence>
<dbReference type="InterPro" id="IPR045313">
    <property type="entry name" value="CBR1-like"/>
</dbReference>
<evidence type="ECO:0000256" key="3">
    <source>
        <dbReference type="ARBA" id="ARBA00023002"/>
    </source>
</evidence>
<protein>
    <submittedName>
        <fullName evidence="5">NAD(P)-dependent dehydrogenase (Short-subunit alcohol dehydrogenase family)</fullName>
    </submittedName>
</protein>
<dbReference type="PANTHER" id="PTHR43490:SF99">
    <property type="entry name" value="SHORT-CHAIN DEHYDROGENASE_REDUCTASE"/>
    <property type="match status" value="1"/>
</dbReference>
<dbReference type="InterPro" id="IPR002347">
    <property type="entry name" value="SDR_fam"/>
</dbReference>
<keyword evidence="3" id="KW-0560">Oxidoreductase</keyword>